<evidence type="ECO:0000256" key="7">
    <source>
        <dbReference type="ARBA" id="ARBA00023033"/>
    </source>
</evidence>
<evidence type="ECO:0000256" key="9">
    <source>
        <dbReference type="RuleBase" id="RU000461"/>
    </source>
</evidence>
<proteinExistence type="inferred from homology"/>
<dbReference type="GO" id="GO:0016712">
    <property type="term" value="F:oxidoreductase activity, acting on paired donors, with incorporation or reduction of molecular oxygen, reduced flavin or flavoprotein as one donor, and incorporation of one atom of oxygen"/>
    <property type="evidence" value="ECO:0007669"/>
    <property type="project" value="InterPro"/>
</dbReference>
<keyword evidence="4 8" id="KW-0479">Metal-binding</keyword>
<organism evidence="10 11">
    <name type="scientific">Aspergillus caelatus</name>
    <dbReference type="NCBI Taxonomy" id="61420"/>
    <lineage>
        <taxon>Eukaryota</taxon>
        <taxon>Fungi</taxon>
        <taxon>Dikarya</taxon>
        <taxon>Ascomycota</taxon>
        <taxon>Pezizomycotina</taxon>
        <taxon>Eurotiomycetes</taxon>
        <taxon>Eurotiomycetidae</taxon>
        <taxon>Eurotiales</taxon>
        <taxon>Aspergillaceae</taxon>
        <taxon>Aspergillus</taxon>
        <taxon>Aspergillus subgen. Circumdati</taxon>
    </lineage>
</organism>
<dbReference type="PRINTS" id="PR01239">
    <property type="entry name" value="EP450IICYP52"/>
</dbReference>
<dbReference type="Pfam" id="PF00067">
    <property type="entry name" value="p450"/>
    <property type="match status" value="1"/>
</dbReference>
<keyword evidence="5 9" id="KW-0560">Oxidoreductase</keyword>
<dbReference type="InterPro" id="IPR002402">
    <property type="entry name" value="Cyt_P450_E_grp-II"/>
</dbReference>
<dbReference type="Proteomes" id="UP000326268">
    <property type="component" value="Unassembled WGS sequence"/>
</dbReference>
<keyword evidence="3 8" id="KW-0349">Heme</keyword>
<dbReference type="GO" id="GO:0005506">
    <property type="term" value="F:iron ion binding"/>
    <property type="evidence" value="ECO:0007669"/>
    <property type="project" value="InterPro"/>
</dbReference>
<comment type="similarity">
    <text evidence="2 9">Belongs to the cytochrome P450 family.</text>
</comment>
<dbReference type="InterPro" id="IPR047146">
    <property type="entry name" value="Cyt_P450_E_CYP52_fungi"/>
</dbReference>
<keyword evidence="11" id="KW-1185">Reference proteome</keyword>
<dbReference type="Gene3D" id="1.10.630.10">
    <property type="entry name" value="Cytochrome P450"/>
    <property type="match status" value="1"/>
</dbReference>
<evidence type="ECO:0000313" key="10">
    <source>
        <dbReference type="EMBL" id="KAE8362194.1"/>
    </source>
</evidence>
<evidence type="ECO:0000256" key="6">
    <source>
        <dbReference type="ARBA" id="ARBA00023004"/>
    </source>
</evidence>
<dbReference type="GeneID" id="43658618"/>
<dbReference type="PRINTS" id="PR00464">
    <property type="entry name" value="EP450II"/>
</dbReference>
<dbReference type="AlphaFoldDB" id="A0A5N6ZX59"/>
<accession>A0A5N6ZX59</accession>
<dbReference type="InterPro" id="IPR036396">
    <property type="entry name" value="Cyt_P450_sf"/>
</dbReference>
<feature type="binding site" description="axial binding residue" evidence="8">
    <location>
        <position position="463"/>
    </location>
    <ligand>
        <name>heme</name>
        <dbReference type="ChEBI" id="CHEBI:30413"/>
    </ligand>
    <ligandPart>
        <name>Fe</name>
        <dbReference type="ChEBI" id="CHEBI:18248"/>
    </ligandPart>
</feature>
<dbReference type="PANTHER" id="PTHR24287">
    <property type="entry name" value="P450, PUTATIVE (EUROFUNG)-RELATED"/>
    <property type="match status" value="1"/>
</dbReference>
<dbReference type="InterPro" id="IPR001128">
    <property type="entry name" value="Cyt_P450"/>
</dbReference>
<dbReference type="PROSITE" id="PS00086">
    <property type="entry name" value="CYTOCHROME_P450"/>
    <property type="match status" value="1"/>
</dbReference>
<gene>
    <name evidence="10" type="ORF">BDV27DRAFT_166360</name>
</gene>
<dbReference type="EMBL" id="ML737711">
    <property type="protein sequence ID" value="KAE8362194.1"/>
    <property type="molecule type" value="Genomic_DNA"/>
</dbReference>
<dbReference type="OrthoDB" id="1470350at2759"/>
<evidence type="ECO:0000256" key="1">
    <source>
        <dbReference type="ARBA" id="ARBA00001971"/>
    </source>
</evidence>
<dbReference type="CDD" id="cd11063">
    <property type="entry name" value="CYP52"/>
    <property type="match status" value="1"/>
</dbReference>
<evidence type="ECO:0000313" key="11">
    <source>
        <dbReference type="Proteomes" id="UP000326268"/>
    </source>
</evidence>
<evidence type="ECO:0000256" key="3">
    <source>
        <dbReference type="ARBA" id="ARBA00022617"/>
    </source>
</evidence>
<protein>
    <submittedName>
        <fullName evidence="10">Cytochrome P450</fullName>
    </submittedName>
</protein>
<reference evidence="10 11" key="1">
    <citation type="submission" date="2019-04" db="EMBL/GenBank/DDBJ databases">
        <title>Friends and foes A comparative genomics studyof 23 Aspergillus species from section Flavi.</title>
        <authorList>
            <consortium name="DOE Joint Genome Institute"/>
            <person name="Kjaerbolling I."/>
            <person name="Vesth T."/>
            <person name="Frisvad J.C."/>
            <person name="Nybo J.L."/>
            <person name="Theobald S."/>
            <person name="Kildgaard S."/>
            <person name="Isbrandt T."/>
            <person name="Kuo A."/>
            <person name="Sato A."/>
            <person name="Lyhne E.K."/>
            <person name="Kogle M.E."/>
            <person name="Wiebenga A."/>
            <person name="Kun R.S."/>
            <person name="Lubbers R.J."/>
            <person name="Makela M.R."/>
            <person name="Barry K."/>
            <person name="Chovatia M."/>
            <person name="Clum A."/>
            <person name="Daum C."/>
            <person name="Haridas S."/>
            <person name="He G."/>
            <person name="LaButti K."/>
            <person name="Lipzen A."/>
            <person name="Mondo S."/>
            <person name="Riley R."/>
            <person name="Salamov A."/>
            <person name="Simmons B.A."/>
            <person name="Magnuson J.K."/>
            <person name="Henrissat B."/>
            <person name="Mortensen U.H."/>
            <person name="Larsen T.O."/>
            <person name="Devries R.P."/>
            <person name="Grigoriev I.V."/>
            <person name="Machida M."/>
            <person name="Baker S.E."/>
            <person name="Andersen M.R."/>
        </authorList>
    </citation>
    <scope>NUCLEOTIDE SEQUENCE [LARGE SCALE GENOMIC DNA]</scope>
    <source>
        <strain evidence="10 11">CBS 763.97</strain>
    </source>
</reference>
<dbReference type="PANTHER" id="PTHR24287:SF1">
    <property type="entry name" value="P450, PUTATIVE (EUROFUNG)-RELATED"/>
    <property type="match status" value="1"/>
</dbReference>
<sequence>MGSLLVISVVAAVVLRLLWTLAVNFQHRQRAHRWGCAPLPTYPSDLLGIGLLKELLTAHKADAVCPMLEHRTAHISAREGRYVTTYGWTTLGQETCFTIDPENIQAACATQFKDFITGEVRLKISSQLAGKNIMSADGEEWAKYRAILRPQFSRNQISDLGLCERHVQNAMLAIPATRGQWTAPLDIQEIFRRFTADSSTEFLFGKSIGSQISAITGRETVEADFARHIDKCMEYVGKRAYLGPLYWLANNQESRASESKVHKYVDQYVQDAIKAFQEGKLQADPERSPQYIFLHALTTVTQDPIELRNHVISLLIGGRDTTSILLSWTVLLLARHPDEFQKLREVVLSDFGPYDTPRNLTFQSLRSCSRLQYCLNESLRLYPGIPVISRIAVKDTTLPRGGGPDGLQPIYVRKGQQIVGGIYPLHRRRDLWGPDADYFKPSRWDGRKTSWEYLPFNGGPRRCIGQEFALTEAGYALVRLVQRFDGLEDVNADEEIKQRLTLTSSPAQGVTVRLHAPQG</sequence>
<dbReference type="SUPFAM" id="SSF48264">
    <property type="entry name" value="Cytochrome P450"/>
    <property type="match status" value="1"/>
</dbReference>
<evidence type="ECO:0000256" key="2">
    <source>
        <dbReference type="ARBA" id="ARBA00010617"/>
    </source>
</evidence>
<dbReference type="PRINTS" id="PR00385">
    <property type="entry name" value="P450"/>
</dbReference>
<keyword evidence="7 9" id="KW-0503">Monooxygenase</keyword>
<dbReference type="InterPro" id="IPR017972">
    <property type="entry name" value="Cyt_P450_CS"/>
</dbReference>
<dbReference type="RefSeq" id="XP_031925275.1">
    <property type="nucleotide sequence ID" value="XM_032074172.1"/>
</dbReference>
<comment type="cofactor">
    <cofactor evidence="1 8">
        <name>heme</name>
        <dbReference type="ChEBI" id="CHEBI:30413"/>
    </cofactor>
</comment>
<dbReference type="InterPro" id="IPR002974">
    <property type="entry name" value="Cyt_P450_E_CYP52_ascomycetes"/>
</dbReference>
<keyword evidence="6 8" id="KW-0408">Iron</keyword>
<evidence type="ECO:0000256" key="8">
    <source>
        <dbReference type="PIRSR" id="PIRSR602402-1"/>
    </source>
</evidence>
<name>A0A5N6ZX59_9EURO</name>
<dbReference type="GO" id="GO:0020037">
    <property type="term" value="F:heme binding"/>
    <property type="evidence" value="ECO:0007669"/>
    <property type="project" value="InterPro"/>
</dbReference>
<evidence type="ECO:0000256" key="5">
    <source>
        <dbReference type="ARBA" id="ARBA00023002"/>
    </source>
</evidence>
<evidence type="ECO:0000256" key="4">
    <source>
        <dbReference type="ARBA" id="ARBA00022723"/>
    </source>
</evidence>